<dbReference type="PANTHER" id="PTHR32198">
    <property type="entry name" value="MITOCHONDRIAL ESCAPE PROTEIN 2"/>
    <property type="match status" value="1"/>
</dbReference>
<evidence type="ECO:0000256" key="8">
    <source>
        <dbReference type="ARBA" id="ARBA00023136"/>
    </source>
</evidence>
<keyword evidence="11" id="KW-0175">Coiled coil</keyword>
<evidence type="ECO:0000256" key="10">
    <source>
        <dbReference type="RuleBase" id="RU367108"/>
    </source>
</evidence>
<comment type="subcellular location">
    <subcellularLocation>
        <location evidence="1 10">Mitochondrion inner membrane</location>
        <topology evidence="1 10">Single-pass membrane protein</topology>
    </subcellularLocation>
</comment>
<keyword evidence="4" id="KW-0812">Transmembrane</keyword>
<organism evidence="13 14">
    <name type="scientific">Vanrija pseudolonga</name>
    <dbReference type="NCBI Taxonomy" id="143232"/>
    <lineage>
        <taxon>Eukaryota</taxon>
        <taxon>Fungi</taxon>
        <taxon>Dikarya</taxon>
        <taxon>Basidiomycota</taxon>
        <taxon>Agaricomycotina</taxon>
        <taxon>Tremellomycetes</taxon>
        <taxon>Trichosporonales</taxon>
        <taxon>Trichosporonaceae</taxon>
        <taxon>Vanrija</taxon>
    </lineage>
</organism>
<dbReference type="Pfam" id="PF10443">
    <property type="entry name" value="RNA12"/>
    <property type="match status" value="1"/>
</dbReference>
<evidence type="ECO:0000256" key="5">
    <source>
        <dbReference type="ARBA" id="ARBA00022792"/>
    </source>
</evidence>
<comment type="similarity">
    <text evidence="2 10">Belongs to the YME2 family.</text>
</comment>
<feature type="coiled-coil region" evidence="11">
    <location>
        <begin position="940"/>
        <end position="967"/>
    </location>
</feature>
<keyword evidence="14" id="KW-1185">Reference proteome</keyword>
<keyword evidence="10" id="KW-0507">mRNA processing</keyword>
<dbReference type="GO" id="GO:0003723">
    <property type="term" value="F:RNA binding"/>
    <property type="evidence" value="ECO:0007669"/>
    <property type="project" value="UniProtKB-UniRule"/>
</dbReference>
<evidence type="ECO:0000256" key="7">
    <source>
        <dbReference type="ARBA" id="ARBA00023128"/>
    </source>
</evidence>
<evidence type="ECO:0000256" key="1">
    <source>
        <dbReference type="ARBA" id="ARBA00004434"/>
    </source>
</evidence>
<gene>
    <name evidence="13" type="primary">yme2</name>
    <name evidence="13" type="ORF">LOC62_03G004846</name>
</gene>
<keyword evidence="8" id="KW-0472">Membrane</keyword>
<evidence type="ECO:0000313" key="13">
    <source>
        <dbReference type="EMBL" id="WOO81317.1"/>
    </source>
</evidence>
<dbReference type="GeneID" id="87808078"/>
<keyword evidence="5 10" id="KW-0999">Mitochondrion inner membrane</keyword>
<evidence type="ECO:0000256" key="2">
    <source>
        <dbReference type="ARBA" id="ARBA00010320"/>
    </source>
</evidence>
<dbReference type="GO" id="GO:0005743">
    <property type="term" value="C:mitochondrial inner membrane"/>
    <property type="evidence" value="ECO:0007669"/>
    <property type="project" value="UniProtKB-SubCell"/>
</dbReference>
<feature type="domain" description="Mitochondrial escape protein 2 C-terminal" evidence="12">
    <location>
        <begin position="458"/>
        <end position="959"/>
    </location>
</feature>
<proteinExistence type="inferred from homology"/>
<dbReference type="Proteomes" id="UP000827549">
    <property type="component" value="Chromosome 3"/>
</dbReference>
<keyword evidence="7 10" id="KW-0496">Mitochondrion</keyword>
<sequence length="1020" mass="113276">MLRRAATLGIRPHLRAARPITLAALARPRLAAAVPRIAAPAIRHLSDGAPDATADVVADAVVIGDRDESERVHASFYVSNVLPIQLGSWDIRPWLARLTEERLLEELADIAAELKDVYGFRVESWEVARKDGGVFCHFSYFPPHPPELPAAGTDSDFHAPEDLTPEPTSPAALFLPRFVGAAEKHGGWPYWLGSWYANWRDEKKNNNNDRTVDDSGHHFYRGDARVLTTETKCDTSSLRGWQRTAGTGRIWVVRGRQWTEDLNRFPSNRLRVEFDGPDISQEVLYTLFRPYGRLMEITPPAPVPAGNLRFAQLQFSRIGPSVAASKCLHGFSTPTNSADLHKKKTNKDTDVKLARLRIFYENPLKAHYIRDWISNHPRIALPIIAFLIGTLSYTFFDPIRAFFVRSEVEGAWNIEDYSAVKFLREKTYQPLVTNLFGTSVRRRRHATESLGRASWKDRVEAERACENWLQEFPSTFVVVTGPPGSGKHKLVTRVVKHSKKQCIEIDCANIAKAKTDVAVIDGLAHETGYWPTFSFLQSINGLIDLAAMGLIGQKAGFATPVDEQLRSMLDVVTIALKDVQAHAEEGRQRARKCAQDEIVLKADREHELRLIKAGVWHDGRLDCVAGNGIMSELGLGIEEPTMDDVAVPLAPLIDGNAPIDGEGVPPTTGLFDKHAAAAAQAPAPEDTEVDTEAELIKTMPIVVLRNFAIKPARGDLWNVLSEWGAALIENKVAHVIVIGEGSTTTKTLTRALPSKPLDLIALSDADRSSSLEYVREKLANSESHRELDSSDEADIAKLGGRMVDLELLVYKVRSGQSVHEAVHDIVLRNIVELRKVGFGDDTEDAKHLQWTRPQAWKIVTELAKKPEISYPKLLQDFPFKGAEASLKALEEHDIIGIVYHDGRPSRIRPGKPVFVEAFSQLVKDDVFRAQSQIEYNTAIGNKAETEIKDIEDELNKLREIAANGDKLGVGEGSWFGLTKGSPVYQRAQYLLAKLDTAMDKLNKADADTTEQKKVFSSGKA</sequence>
<keyword evidence="6" id="KW-1133">Transmembrane helix</keyword>
<evidence type="ECO:0000256" key="9">
    <source>
        <dbReference type="ARBA" id="ARBA00025276"/>
    </source>
</evidence>
<name>A0AAF0Y8H6_9TREE</name>
<dbReference type="InterPro" id="IPR018850">
    <property type="entry name" value="Mt_escape_2_C"/>
</dbReference>
<evidence type="ECO:0000256" key="6">
    <source>
        <dbReference type="ARBA" id="ARBA00022989"/>
    </source>
</evidence>
<dbReference type="PANTHER" id="PTHR32198:SF2">
    <property type="entry name" value="MITOCHONDRIAL ESCAPE PROTEIN 2"/>
    <property type="match status" value="1"/>
</dbReference>
<evidence type="ECO:0000256" key="4">
    <source>
        <dbReference type="ARBA" id="ARBA00022692"/>
    </source>
</evidence>
<reference evidence="13" key="1">
    <citation type="submission" date="2023-10" db="EMBL/GenBank/DDBJ databases">
        <authorList>
            <person name="Noh H."/>
        </authorList>
    </citation>
    <scope>NUCLEOTIDE SEQUENCE</scope>
    <source>
        <strain evidence="13">DUCC4014</strain>
    </source>
</reference>
<dbReference type="AlphaFoldDB" id="A0AAF0Y8H6"/>
<evidence type="ECO:0000256" key="3">
    <source>
        <dbReference type="ARBA" id="ARBA00020222"/>
    </source>
</evidence>
<dbReference type="EMBL" id="CP086716">
    <property type="protein sequence ID" value="WOO81317.1"/>
    <property type="molecule type" value="Genomic_DNA"/>
</dbReference>
<protein>
    <recommendedName>
        <fullName evidence="3 10">Mitochondrial escape protein 2</fullName>
    </recommendedName>
</protein>
<evidence type="ECO:0000259" key="12">
    <source>
        <dbReference type="Pfam" id="PF10443"/>
    </source>
</evidence>
<evidence type="ECO:0000313" key="14">
    <source>
        <dbReference type="Proteomes" id="UP000827549"/>
    </source>
</evidence>
<evidence type="ECO:0000256" key="11">
    <source>
        <dbReference type="SAM" id="Coils"/>
    </source>
</evidence>
<accession>A0AAF0Y8H6</accession>
<comment type="function">
    <text evidence="9 10">Plays a role in maintaining the mitochondrial genome and in controlling the mtDNA escape. Involved in the regulation of mtDNA nucleotide structure and number. May have a dispensable role in early maturation of pre-rRNA.</text>
</comment>
<dbReference type="GO" id="GO:0006397">
    <property type="term" value="P:mRNA processing"/>
    <property type="evidence" value="ECO:0007669"/>
    <property type="project" value="UniProtKB-UniRule"/>
</dbReference>
<keyword evidence="10" id="KW-0694">RNA-binding</keyword>
<dbReference type="InterPro" id="IPR039627">
    <property type="entry name" value="Yme2_C"/>
</dbReference>
<dbReference type="RefSeq" id="XP_062627349.1">
    <property type="nucleotide sequence ID" value="XM_062771365.1"/>
</dbReference>